<keyword evidence="8" id="KW-1185">Reference proteome</keyword>
<accession>A0A518CIQ3</accession>
<evidence type="ECO:0000259" key="5">
    <source>
        <dbReference type="Pfam" id="PF04542"/>
    </source>
</evidence>
<dbReference type="RefSeq" id="WP_144993436.1">
    <property type="nucleotide sequence ID" value="NZ_CP036281.1"/>
</dbReference>
<dbReference type="Pfam" id="PF04542">
    <property type="entry name" value="Sigma70_r2"/>
    <property type="match status" value="1"/>
</dbReference>
<keyword evidence="4" id="KW-0804">Transcription</keyword>
<dbReference type="PANTHER" id="PTHR43133">
    <property type="entry name" value="RNA POLYMERASE ECF-TYPE SIGMA FACTO"/>
    <property type="match status" value="1"/>
</dbReference>
<dbReference type="SUPFAM" id="SSF88946">
    <property type="entry name" value="Sigma2 domain of RNA polymerase sigma factors"/>
    <property type="match status" value="1"/>
</dbReference>
<dbReference type="InterPro" id="IPR007627">
    <property type="entry name" value="RNA_pol_sigma70_r2"/>
</dbReference>
<dbReference type="GO" id="GO:0006352">
    <property type="term" value="P:DNA-templated transcription initiation"/>
    <property type="evidence" value="ECO:0007669"/>
    <property type="project" value="InterPro"/>
</dbReference>
<evidence type="ECO:0000256" key="4">
    <source>
        <dbReference type="ARBA" id="ARBA00023163"/>
    </source>
</evidence>
<protein>
    <submittedName>
        <fullName evidence="7">ECF RNA polymerase sigma factor SigE</fullName>
    </submittedName>
</protein>
<dbReference type="Gene3D" id="1.10.10.10">
    <property type="entry name" value="Winged helix-like DNA-binding domain superfamily/Winged helix DNA-binding domain"/>
    <property type="match status" value="1"/>
</dbReference>
<comment type="similarity">
    <text evidence="1">Belongs to the sigma-70 factor family. ECF subfamily.</text>
</comment>
<dbReference type="PANTHER" id="PTHR43133:SF51">
    <property type="entry name" value="RNA POLYMERASE SIGMA FACTOR"/>
    <property type="match status" value="1"/>
</dbReference>
<organism evidence="7 8">
    <name type="scientific">Polystyrenella longa</name>
    <dbReference type="NCBI Taxonomy" id="2528007"/>
    <lineage>
        <taxon>Bacteria</taxon>
        <taxon>Pseudomonadati</taxon>
        <taxon>Planctomycetota</taxon>
        <taxon>Planctomycetia</taxon>
        <taxon>Planctomycetales</taxon>
        <taxon>Planctomycetaceae</taxon>
        <taxon>Polystyrenella</taxon>
    </lineage>
</organism>
<reference evidence="7 8" key="1">
    <citation type="submission" date="2019-02" db="EMBL/GenBank/DDBJ databases">
        <title>Deep-cultivation of Planctomycetes and their phenomic and genomic characterization uncovers novel biology.</title>
        <authorList>
            <person name="Wiegand S."/>
            <person name="Jogler M."/>
            <person name="Boedeker C."/>
            <person name="Pinto D."/>
            <person name="Vollmers J."/>
            <person name="Rivas-Marin E."/>
            <person name="Kohn T."/>
            <person name="Peeters S.H."/>
            <person name="Heuer A."/>
            <person name="Rast P."/>
            <person name="Oberbeckmann S."/>
            <person name="Bunk B."/>
            <person name="Jeske O."/>
            <person name="Meyerdierks A."/>
            <person name="Storesund J.E."/>
            <person name="Kallscheuer N."/>
            <person name="Luecker S."/>
            <person name="Lage O.M."/>
            <person name="Pohl T."/>
            <person name="Merkel B.J."/>
            <person name="Hornburger P."/>
            <person name="Mueller R.-W."/>
            <person name="Bruemmer F."/>
            <person name="Labrenz M."/>
            <person name="Spormann A.M."/>
            <person name="Op den Camp H."/>
            <person name="Overmann J."/>
            <person name="Amann R."/>
            <person name="Jetten M.S.M."/>
            <person name="Mascher T."/>
            <person name="Medema M.H."/>
            <person name="Devos D.P."/>
            <person name="Kaster A.-K."/>
            <person name="Ovreas L."/>
            <person name="Rohde M."/>
            <person name="Galperin M.Y."/>
            <person name="Jogler C."/>
        </authorList>
    </citation>
    <scope>NUCLEOTIDE SEQUENCE [LARGE SCALE GENOMIC DNA]</scope>
    <source>
        <strain evidence="7 8">Pla110</strain>
    </source>
</reference>
<dbReference type="SUPFAM" id="SSF88659">
    <property type="entry name" value="Sigma3 and sigma4 domains of RNA polymerase sigma factors"/>
    <property type="match status" value="1"/>
</dbReference>
<dbReference type="Gene3D" id="1.10.1740.10">
    <property type="match status" value="1"/>
</dbReference>
<dbReference type="Proteomes" id="UP000317178">
    <property type="component" value="Chromosome"/>
</dbReference>
<dbReference type="EMBL" id="CP036281">
    <property type="protein sequence ID" value="QDU79101.1"/>
    <property type="molecule type" value="Genomic_DNA"/>
</dbReference>
<evidence type="ECO:0000259" key="6">
    <source>
        <dbReference type="Pfam" id="PF08281"/>
    </source>
</evidence>
<evidence type="ECO:0000256" key="3">
    <source>
        <dbReference type="ARBA" id="ARBA00023082"/>
    </source>
</evidence>
<keyword evidence="3" id="KW-0731">Sigma factor</keyword>
<proteinExistence type="inferred from homology"/>
<feature type="domain" description="RNA polymerase sigma-70 region 2" evidence="5">
    <location>
        <begin position="32"/>
        <end position="99"/>
    </location>
</feature>
<dbReference type="InterPro" id="IPR039425">
    <property type="entry name" value="RNA_pol_sigma-70-like"/>
</dbReference>
<evidence type="ECO:0000256" key="2">
    <source>
        <dbReference type="ARBA" id="ARBA00023015"/>
    </source>
</evidence>
<gene>
    <name evidence="7" type="primary">sigE_1</name>
    <name evidence="7" type="ORF">Pla110_08050</name>
</gene>
<evidence type="ECO:0000313" key="8">
    <source>
        <dbReference type="Proteomes" id="UP000317178"/>
    </source>
</evidence>
<dbReference type="CDD" id="cd06171">
    <property type="entry name" value="Sigma70_r4"/>
    <property type="match status" value="1"/>
</dbReference>
<keyword evidence="2" id="KW-0805">Transcription regulation</keyword>
<sequence>MSSSESTPQLITDAELLHSIREQQDQVALQTLVEKHSTLLMSVCAQILHDQNDAEDAFQNIVITFVKDASKIKEPQYVSSWLYRVAQRESFNILRKRKRMRTEPLRDQPVETNAIVPVPEKREELIALHEEMDQIPEKFRSPLILCYLEGKSRQEAAFELNVTVSSIKASLASGRDLLRKRLLQRGIVLAWVLSAWNSSQVSAGVTVSAALAQQAMSSGVASSTGSSSLVTSMNSSGGTVVKGATYMTMGSTYKILAWLVFSALILGGAAAVINFDDPLDDPEVAGEVPVKVEEIESEELGPEVLELIEKLKEKEPLYRNFDVTMHFTGDQAVMRNTGNRSDGMEQRQLVQHIHQQLRKVIQGEMIRTEFDEEVVSFFTESFDGGQENIRNQTQHKLQIETFDGESTTSVAVTPEDPMVKMIPNPYQVCLGERPDRNVPLSDLFQGGEHATKMIQAKSEKPYPASARFMTSFVEYTELAGEPVIVVHFDFYLKRAASNRVIQKDRIYLAINKNYIPMRWELDSKVDPTKKNYYQVLTWSEPEEGVWFPETAESIRYEKQGRREVNYSYDVTTLNPEYPKAFFQVEESANSDEVDERPVP</sequence>
<dbReference type="NCBIfam" id="TIGR02937">
    <property type="entry name" value="sigma70-ECF"/>
    <property type="match status" value="1"/>
</dbReference>
<evidence type="ECO:0000256" key="1">
    <source>
        <dbReference type="ARBA" id="ARBA00010641"/>
    </source>
</evidence>
<feature type="domain" description="RNA polymerase sigma factor 70 region 4 type 2" evidence="6">
    <location>
        <begin position="127"/>
        <end position="175"/>
    </location>
</feature>
<dbReference type="GO" id="GO:0016987">
    <property type="term" value="F:sigma factor activity"/>
    <property type="evidence" value="ECO:0007669"/>
    <property type="project" value="UniProtKB-KW"/>
</dbReference>
<dbReference type="InterPro" id="IPR013325">
    <property type="entry name" value="RNA_pol_sigma_r2"/>
</dbReference>
<dbReference type="InterPro" id="IPR013324">
    <property type="entry name" value="RNA_pol_sigma_r3/r4-like"/>
</dbReference>
<name>A0A518CIQ3_9PLAN</name>
<dbReference type="Pfam" id="PF08281">
    <property type="entry name" value="Sigma70_r4_2"/>
    <property type="match status" value="1"/>
</dbReference>
<evidence type="ECO:0000313" key="7">
    <source>
        <dbReference type="EMBL" id="QDU79101.1"/>
    </source>
</evidence>
<dbReference type="InterPro" id="IPR014284">
    <property type="entry name" value="RNA_pol_sigma-70_dom"/>
</dbReference>
<dbReference type="OrthoDB" id="275460at2"/>
<dbReference type="GO" id="GO:0003677">
    <property type="term" value="F:DNA binding"/>
    <property type="evidence" value="ECO:0007669"/>
    <property type="project" value="InterPro"/>
</dbReference>
<dbReference type="KEGG" id="plon:Pla110_08050"/>
<dbReference type="InterPro" id="IPR013249">
    <property type="entry name" value="RNA_pol_sigma70_r4_t2"/>
</dbReference>
<dbReference type="InterPro" id="IPR036388">
    <property type="entry name" value="WH-like_DNA-bd_sf"/>
</dbReference>
<dbReference type="AlphaFoldDB" id="A0A518CIQ3"/>